<gene>
    <name evidence="2" type="ORF">HNQ61_005162</name>
</gene>
<dbReference type="AlphaFoldDB" id="A0A841H6F5"/>
<dbReference type="Pfam" id="PF00149">
    <property type="entry name" value="Metallophos"/>
    <property type="match status" value="1"/>
</dbReference>
<accession>A0A841H6F5</accession>
<organism evidence="2 3">
    <name type="scientific">Longimicrobium terrae</name>
    <dbReference type="NCBI Taxonomy" id="1639882"/>
    <lineage>
        <taxon>Bacteria</taxon>
        <taxon>Pseudomonadati</taxon>
        <taxon>Gemmatimonadota</taxon>
        <taxon>Longimicrobiia</taxon>
        <taxon>Longimicrobiales</taxon>
        <taxon>Longimicrobiaceae</taxon>
        <taxon>Longimicrobium</taxon>
    </lineage>
</organism>
<dbReference type="InterPro" id="IPR029052">
    <property type="entry name" value="Metallo-depent_PP-like"/>
</dbReference>
<dbReference type="EMBL" id="JACHIA010000025">
    <property type="protein sequence ID" value="MBB6073492.1"/>
    <property type="molecule type" value="Genomic_DNA"/>
</dbReference>
<evidence type="ECO:0000259" key="1">
    <source>
        <dbReference type="Pfam" id="PF00149"/>
    </source>
</evidence>
<evidence type="ECO:0000313" key="3">
    <source>
        <dbReference type="Proteomes" id="UP000582837"/>
    </source>
</evidence>
<dbReference type="SUPFAM" id="SSF56300">
    <property type="entry name" value="Metallo-dependent phosphatases"/>
    <property type="match status" value="1"/>
</dbReference>
<comment type="caution">
    <text evidence="2">The sequence shown here is derived from an EMBL/GenBank/DDBJ whole genome shotgun (WGS) entry which is preliminary data.</text>
</comment>
<dbReference type="Gene3D" id="3.60.21.10">
    <property type="match status" value="1"/>
</dbReference>
<dbReference type="GO" id="GO:0016787">
    <property type="term" value="F:hydrolase activity"/>
    <property type="evidence" value="ECO:0007669"/>
    <property type="project" value="InterPro"/>
</dbReference>
<reference evidence="2 3" key="1">
    <citation type="submission" date="2020-08" db="EMBL/GenBank/DDBJ databases">
        <title>Genomic Encyclopedia of Type Strains, Phase IV (KMG-IV): sequencing the most valuable type-strain genomes for metagenomic binning, comparative biology and taxonomic classification.</title>
        <authorList>
            <person name="Goeker M."/>
        </authorList>
    </citation>
    <scope>NUCLEOTIDE SEQUENCE [LARGE SCALE GENOMIC DNA]</scope>
    <source>
        <strain evidence="2 3">DSM 29007</strain>
    </source>
</reference>
<dbReference type="Proteomes" id="UP000582837">
    <property type="component" value="Unassembled WGS sequence"/>
</dbReference>
<protein>
    <recommendedName>
        <fullName evidence="1">Calcineurin-like phosphoesterase domain-containing protein</fullName>
    </recommendedName>
</protein>
<keyword evidence="3" id="KW-1185">Reference proteome</keyword>
<sequence>MRIATTITLVALSACAEPVLTRPAPAPLPPTPGSYELRLGLISDSQLQTLKAPGQIAFLRRRLDDHLVAVALRPPAVDIAGRFMMEAQLEHLSDSEIIIYTGDAANNGCEDEITEAFEVLSAFRSRTRVPLFFVIGNHDYLGAGNTSNLNHRNPLCGEGNRPLTKLDLIRRAHAFNQENLPLLGVGSSFVDSFSELTVASCENANAGRGIDPQDQHLKPGCFLSGVISLENGEQILLLDSSDYADVEHRPTEFRRLTRAEFAGLRGSVSFHDSTSQGEWLRKHMPAIAPKIRIIASHYNLDGMRWNLLLFKPGTLVGIPSQYLNPEPELGNHWVYGHTHTAQPTTDLYDPALKYCRQGICEAALHEEVNVGSTTDWWPHSAIAYVGRSTTVVPFYLGEKCGTFMDLIKKEAANAGRRYGIVNGHEHGIVLFGLDRSYQQYRDGERDRVAAYNNARLLAAEAITAGHAATLSDAWVCLGFVGSWYERVGGRPRL</sequence>
<dbReference type="PROSITE" id="PS51257">
    <property type="entry name" value="PROKAR_LIPOPROTEIN"/>
    <property type="match status" value="1"/>
</dbReference>
<dbReference type="InterPro" id="IPR004843">
    <property type="entry name" value="Calcineurin-like_PHP"/>
</dbReference>
<proteinExistence type="predicted"/>
<dbReference type="RefSeq" id="WP_170038521.1">
    <property type="nucleotide sequence ID" value="NZ_JABDTL010000002.1"/>
</dbReference>
<feature type="domain" description="Calcineurin-like phosphoesterase" evidence="1">
    <location>
        <begin position="38"/>
        <end position="200"/>
    </location>
</feature>
<name>A0A841H6F5_9BACT</name>
<evidence type="ECO:0000313" key="2">
    <source>
        <dbReference type="EMBL" id="MBB6073492.1"/>
    </source>
</evidence>